<feature type="compositionally biased region" description="Pro residues" evidence="1">
    <location>
        <begin position="44"/>
        <end position="54"/>
    </location>
</feature>
<name>A0A2W2CYI1_9ACTN</name>
<dbReference type="Proteomes" id="UP000248627">
    <property type="component" value="Unassembled WGS sequence"/>
</dbReference>
<comment type="caution">
    <text evidence="2">The sequence shown here is derived from an EMBL/GenBank/DDBJ whole genome shotgun (WGS) entry which is preliminary data.</text>
</comment>
<feature type="compositionally biased region" description="Basic and acidic residues" evidence="1">
    <location>
        <begin position="1"/>
        <end position="11"/>
    </location>
</feature>
<dbReference type="EMBL" id="POTX01000131">
    <property type="protein sequence ID" value="PZF92967.1"/>
    <property type="molecule type" value="Genomic_DNA"/>
</dbReference>
<feature type="compositionally biased region" description="Basic residues" evidence="1">
    <location>
        <begin position="93"/>
        <end position="102"/>
    </location>
</feature>
<organism evidence="2 3">
    <name type="scientific">Micromonospora endophytica</name>
    <dbReference type="NCBI Taxonomy" id="515350"/>
    <lineage>
        <taxon>Bacteria</taxon>
        <taxon>Bacillati</taxon>
        <taxon>Actinomycetota</taxon>
        <taxon>Actinomycetes</taxon>
        <taxon>Micromonosporales</taxon>
        <taxon>Micromonosporaceae</taxon>
        <taxon>Micromonospora</taxon>
    </lineage>
</organism>
<feature type="region of interest" description="Disordered" evidence="1">
    <location>
        <begin position="1"/>
        <end position="102"/>
    </location>
</feature>
<dbReference type="RefSeq" id="WP_111244591.1">
    <property type="nucleotide sequence ID" value="NZ_AP023358.1"/>
</dbReference>
<keyword evidence="3" id="KW-1185">Reference proteome</keyword>
<sequence>MPVDKSRDRLPELTSAELTALADQATPPRSLTSPLTSPLGITYPNPPALPPDPIRPTDREPASAPTVPKSAPTGPAAARGKGSGFPRPQRTGAIRRHAFRRG</sequence>
<dbReference type="AlphaFoldDB" id="A0A2W2CYI1"/>
<reference evidence="2 3" key="1">
    <citation type="submission" date="2018-01" db="EMBL/GenBank/DDBJ databases">
        <title>Draft genome sequence of Jishengella endophytica.</title>
        <authorList>
            <person name="Sahin N."/>
            <person name="Ay H."/>
            <person name="Saygin H."/>
        </authorList>
    </citation>
    <scope>NUCLEOTIDE SEQUENCE [LARGE SCALE GENOMIC DNA]</scope>
    <source>
        <strain evidence="2 3">DSM 45430</strain>
    </source>
</reference>
<gene>
    <name evidence="2" type="ORF">C1I93_18710</name>
</gene>
<proteinExistence type="predicted"/>
<evidence type="ECO:0000256" key="1">
    <source>
        <dbReference type="SAM" id="MobiDB-lite"/>
    </source>
</evidence>
<protein>
    <submittedName>
        <fullName evidence="2">Uncharacterized protein</fullName>
    </submittedName>
</protein>
<evidence type="ECO:0000313" key="2">
    <source>
        <dbReference type="EMBL" id="PZF92967.1"/>
    </source>
</evidence>
<evidence type="ECO:0000313" key="3">
    <source>
        <dbReference type="Proteomes" id="UP000248627"/>
    </source>
</evidence>
<feature type="compositionally biased region" description="Low complexity" evidence="1">
    <location>
        <begin position="26"/>
        <end position="39"/>
    </location>
</feature>
<accession>A0A2W2CYI1</accession>